<dbReference type="EMBL" id="CAMAPF010000956">
    <property type="protein sequence ID" value="CAH9129646.1"/>
    <property type="molecule type" value="Genomic_DNA"/>
</dbReference>
<evidence type="ECO:0000313" key="1">
    <source>
        <dbReference type="EMBL" id="CAH9129646.1"/>
    </source>
</evidence>
<reference evidence="1" key="1">
    <citation type="submission" date="2022-07" db="EMBL/GenBank/DDBJ databases">
        <authorList>
            <person name="Macas J."/>
            <person name="Novak P."/>
            <person name="Neumann P."/>
        </authorList>
    </citation>
    <scope>NUCLEOTIDE SEQUENCE</scope>
</reference>
<organism evidence="1 2">
    <name type="scientific">Cuscuta epithymum</name>
    <dbReference type="NCBI Taxonomy" id="186058"/>
    <lineage>
        <taxon>Eukaryota</taxon>
        <taxon>Viridiplantae</taxon>
        <taxon>Streptophyta</taxon>
        <taxon>Embryophyta</taxon>
        <taxon>Tracheophyta</taxon>
        <taxon>Spermatophyta</taxon>
        <taxon>Magnoliopsida</taxon>
        <taxon>eudicotyledons</taxon>
        <taxon>Gunneridae</taxon>
        <taxon>Pentapetalae</taxon>
        <taxon>asterids</taxon>
        <taxon>lamiids</taxon>
        <taxon>Solanales</taxon>
        <taxon>Convolvulaceae</taxon>
        <taxon>Cuscuteae</taxon>
        <taxon>Cuscuta</taxon>
        <taxon>Cuscuta subgen. Cuscuta</taxon>
    </lineage>
</organism>
<dbReference type="Proteomes" id="UP001152523">
    <property type="component" value="Unassembled WGS sequence"/>
</dbReference>
<keyword evidence="2" id="KW-1185">Reference proteome</keyword>
<sequence length="159" mass="18153">MDLWKIRKLSQMVNGYDEEARLLRRFAPIQALQIRSVICPTGLLYREVLVYSPTAPFTDPPSWITLEEAEDRLRVLLRHEEADRLCSRAAARLGRKISTADISKLPVEEMRVLRLSNTKYKSIHDEQRNVAAASGVEITGNRPGRSSSFLAMGKEWWIG</sequence>
<evidence type="ECO:0000313" key="2">
    <source>
        <dbReference type="Proteomes" id="UP001152523"/>
    </source>
</evidence>
<name>A0AAV0F2D5_9ASTE</name>
<accession>A0AAV0F2D5</accession>
<proteinExistence type="predicted"/>
<dbReference type="AlphaFoldDB" id="A0AAV0F2D5"/>
<gene>
    <name evidence="1" type="ORF">CEPIT_LOCUS30012</name>
</gene>
<comment type="caution">
    <text evidence="1">The sequence shown here is derived from an EMBL/GenBank/DDBJ whole genome shotgun (WGS) entry which is preliminary data.</text>
</comment>
<protein>
    <submittedName>
        <fullName evidence="1">Uncharacterized protein</fullName>
    </submittedName>
</protein>